<protein>
    <submittedName>
        <fullName evidence="1">Uncharacterized protein</fullName>
    </submittedName>
</protein>
<dbReference type="AlphaFoldDB" id="A0A7S3IZZ3"/>
<dbReference type="EMBL" id="HBII01002432">
    <property type="protein sequence ID" value="CAE0342184.1"/>
    <property type="molecule type" value="Transcribed_RNA"/>
</dbReference>
<proteinExistence type="predicted"/>
<gene>
    <name evidence="1" type="ORF">EHAR0213_LOCUS1091</name>
</gene>
<name>A0A7S3IZZ3_9SPIT</name>
<evidence type="ECO:0000313" key="1">
    <source>
        <dbReference type="EMBL" id="CAE0342184.1"/>
    </source>
</evidence>
<reference evidence="1" key="1">
    <citation type="submission" date="2021-01" db="EMBL/GenBank/DDBJ databases">
        <authorList>
            <person name="Corre E."/>
            <person name="Pelletier E."/>
            <person name="Niang G."/>
            <person name="Scheremetjew M."/>
            <person name="Finn R."/>
            <person name="Kale V."/>
            <person name="Holt S."/>
            <person name="Cochrane G."/>
            <person name="Meng A."/>
            <person name="Brown T."/>
            <person name="Cohen L."/>
        </authorList>
    </citation>
    <scope>NUCLEOTIDE SEQUENCE</scope>
    <source>
        <strain evidence="1">FSP1.4</strain>
    </source>
</reference>
<sequence length="119" mass="14134">MEILEMLGIRKDVPLATKHMDYTKLEGEAIRIFNRIIKYMDKNHIDDVMEFVGKKNIQNVTIVSKTKEHWIETVHRDKMRDVLRSKAIIRYGEELNDNFVEFLQVSPDHDEIIMASKFK</sequence>
<accession>A0A7S3IZZ3</accession>
<organism evidence="1">
    <name type="scientific">Euplotes harpa</name>
    <dbReference type="NCBI Taxonomy" id="151035"/>
    <lineage>
        <taxon>Eukaryota</taxon>
        <taxon>Sar</taxon>
        <taxon>Alveolata</taxon>
        <taxon>Ciliophora</taxon>
        <taxon>Intramacronucleata</taxon>
        <taxon>Spirotrichea</taxon>
        <taxon>Hypotrichia</taxon>
        <taxon>Euplotida</taxon>
        <taxon>Euplotidae</taxon>
        <taxon>Euplotes</taxon>
    </lineage>
</organism>